<protein>
    <recommendedName>
        <fullName evidence="3">Heavy-metal-associated domain-containing protein</fullName>
    </recommendedName>
</protein>
<evidence type="ECO:0000313" key="2">
    <source>
        <dbReference type="Proteomes" id="UP000325957"/>
    </source>
</evidence>
<evidence type="ECO:0000313" key="1">
    <source>
        <dbReference type="EMBL" id="KAA9393988.1"/>
    </source>
</evidence>
<reference evidence="1 2" key="1">
    <citation type="submission" date="2019-05" db="EMBL/GenBank/DDBJ databases">
        <title>Kocuria coralli sp. nov., a novel actinobacterium isolated from coral reef seawater.</title>
        <authorList>
            <person name="Li J."/>
        </authorList>
    </citation>
    <scope>NUCLEOTIDE SEQUENCE [LARGE SCALE GENOMIC DNA]</scope>
    <source>
        <strain evidence="1 2">SCSIO 13007</strain>
    </source>
</reference>
<dbReference type="GO" id="GO:0046872">
    <property type="term" value="F:metal ion binding"/>
    <property type="evidence" value="ECO:0007669"/>
    <property type="project" value="InterPro"/>
</dbReference>
<proteinExistence type="predicted"/>
<dbReference type="AlphaFoldDB" id="A0A5J5KX56"/>
<dbReference type="OrthoDB" id="4868088at2"/>
<comment type="caution">
    <text evidence="1">The sequence shown here is derived from an EMBL/GenBank/DDBJ whole genome shotgun (WGS) entry which is preliminary data.</text>
</comment>
<dbReference type="Proteomes" id="UP000325957">
    <property type="component" value="Unassembled WGS sequence"/>
</dbReference>
<dbReference type="RefSeq" id="WP_158033920.1">
    <property type="nucleotide sequence ID" value="NZ_ML708618.1"/>
</dbReference>
<keyword evidence="2" id="KW-1185">Reference proteome</keyword>
<dbReference type="SUPFAM" id="SSF55008">
    <property type="entry name" value="HMA, heavy metal-associated domain"/>
    <property type="match status" value="1"/>
</dbReference>
<dbReference type="InterPro" id="IPR036163">
    <property type="entry name" value="HMA_dom_sf"/>
</dbReference>
<sequence length="72" mass="7775">MISTTFIVKGMRTSGDARTVQAAMYHVTGVGGAATEIEDQESRIILKHKDDIVLDPVVIDQALRQAGNYSIA</sequence>
<accession>A0A5J5KX56</accession>
<evidence type="ECO:0008006" key="3">
    <source>
        <dbReference type="Google" id="ProtNLM"/>
    </source>
</evidence>
<dbReference type="EMBL" id="SZWF01000010">
    <property type="protein sequence ID" value="KAA9393988.1"/>
    <property type="molecule type" value="Genomic_DNA"/>
</dbReference>
<gene>
    <name evidence="1" type="ORF">FCK90_08645</name>
</gene>
<organism evidence="1 2">
    <name type="scientific">Kocuria coralli</name>
    <dbReference type="NCBI Taxonomy" id="1461025"/>
    <lineage>
        <taxon>Bacteria</taxon>
        <taxon>Bacillati</taxon>
        <taxon>Actinomycetota</taxon>
        <taxon>Actinomycetes</taxon>
        <taxon>Micrococcales</taxon>
        <taxon>Micrococcaceae</taxon>
        <taxon>Kocuria</taxon>
    </lineage>
</organism>
<name>A0A5J5KX56_9MICC</name>